<dbReference type="EC" id="3.1.4.4" evidence="3"/>
<evidence type="ECO:0000313" key="8">
    <source>
        <dbReference type="EMBL" id="MCY1013471.1"/>
    </source>
</evidence>
<dbReference type="PANTHER" id="PTHR43856">
    <property type="entry name" value="CARDIOLIPIN HYDROLASE"/>
    <property type="match status" value="1"/>
</dbReference>
<evidence type="ECO:0000256" key="5">
    <source>
        <dbReference type="ARBA" id="ARBA00022963"/>
    </source>
</evidence>
<dbReference type="GO" id="GO:0016891">
    <property type="term" value="F:RNA endonuclease activity producing 5'-phosphomonoesters, hydrolytic mechanism"/>
    <property type="evidence" value="ECO:0007669"/>
    <property type="project" value="TreeGrafter"/>
</dbReference>
<feature type="domain" description="PLD phosphodiesterase" evidence="7">
    <location>
        <begin position="124"/>
        <end position="161"/>
    </location>
</feature>
<dbReference type="GO" id="GO:0006793">
    <property type="term" value="P:phosphorus metabolic process"/>
    <property type="evidence" value="ECO:0007669"/>
    <property type="project" value="UniProtKB-ARBA"/>
</dbReference>
<dbReference type="Gene3D" id="3.30.870.10">
    <property type="entry name" value="Endonuclease Chain A"/>
    <property type="match status" value="2"/>
</dbReference>
<protein>
    <recommendedName>
        <fullName evidence="3">phospholipase D</fullName>
        <ecNumber evidence="3">3.1.4.4</ecNumber>
    </recommendedName>
</protein>
<dbReference type="PROSITE" id="PS50035">
    <property type="entry name" value="PLD"/>
    <property type="match status" value="2"/>
</dbReference>
<dbReference type="RefSeq" id="WP_267777444.1">
    <property type="nucleotide sequence ID" value="NZ_JAPNKE010000002.1"/>
</dbReference>
<dbReference type="SMART" id="SM00155">
    <property type="entry name" value="PLDc"/>
    <property type="match status" value="2"/>
</dbReference>
<evidence type="ECO:0000256" key="6">
    <source>
        <dbReference type="ARBA" id="ARBA00023098"/>
    </source>
</evidence>
<comment type="caution">
    <text evidence="8">The sequence shown here is derived from an EMBL/GenBank/DDBJ whole genome shotgun (WGS) entry which is preliminary data.</text>
</comment>
<dbReference type="Proteomes" id="UP001150924">
    <property type="component" value="Unassembled WGS sequence"/>
</dbReference>
<keyword evidence="4" id="KW-0378">Hydrolase</keyword>
<sequence>MFHRRFDAAWLGAALACHAADEEVVPRSDDDRTCDVVFSPQPPAESHNARVARLIDEAERTLDIAMYSFTDAGIRAALAAATARGVEVRFLYETASEDRKLAGAALQDSPSGRLERDGVDVRWVNKILHHKFMIVDGPRDDLAAADAAHLVTGSANWSRGAATIYDENTLFLRGEQELVLRMQQEFELLWTHSREFTGDPALSSRPSTLKLTDAMIADEPGAGVYFTSANFDLRGGDTFVASGREAVGDALMAAIAGASESIDIASGHLRLRGVAEALIARAADPDLQIRVYLDGQEYIAAATHAAQAKALDACFAQAGADPAKRRECEDRGFLFGYAVGEAGVAVRYKYYAYRWHASYAEQMHHKYLVIDGDELWTGSYNLSDNAEHNTFENMLVFRGPAYAELVARFADNFSEIWDTGRDDDRLAALQADIEGGGPVPLVFPAMALTHAQIQDLKNQIRAACPAVDSQPYRTHPESHRTCE</sequence>
<dbReference type="GO" id="GO:0004630">
    <property type="term" value="F:phospholipase D activity"/>
    <property type="evidence" value="ECO:0007669"/>
    <property type="project" value="UniProtKB-EC"/>
</dbReference>
<evidence type="ECO:0000256" key="4">
    <source>
        <dbReference type="ARBA" id="ARBA00022801"/>
    </source>
</evidence>
<dbReference type="SUPFAM" id="SSF56024">
    <property type="entry name" value="Phospholipase D/nuclease"/>
    <property type="match status" value="2"/>
</dbReference>
<comment type="catalytic activity">
    <reaction evidence="1">
        <text>a 1,2-diacyl-sn-glycero-3-phosphocholine + H2O = a 1,2-diacyl-sn-glycero-3-phosphate + choline + H(+)</text>
        <dbReference type="Rhea" id="RHEA:14445"/>
        <dbReference type="ChEBI" id="CHEBI:15354"/>
        <dbReference type="ChEBI" id="CHEBI:15377"/>
        <dbReference type="ChEBI" id="CHEBI:15378"/>
        <dbReference type="ChEBI" id="CHEBI:57643"/>
        <dbReference type="ChEBI" id="CHEBI:58608"/>
        <dbReference type="EC" id="3.1.4.4"/>
    </reaction>
</comment>
<dbReference type="EMBL" id="JAPNKE010000002">
    <property type="protein sequence ID" value="MCY1013471.1"/>
    <property type="molecule type" value="Genomic_DNA"/>
</dbReference>
<evidence type="ECO:0000256" key="2">
    <source>
        <dbReference type="ARBA" id="ARBA00008664"/>
    </source>
</evidence>
<dbReference type="InterPro" id="IPR001736">
    <property type="entry name" value="PLipase_D/transphosphatidylase"/>
</dbReference>
<dbReference type="PANTHER" id="PTHR43856:SF1">
    <property type="entry name" value="MITOCHONDRIAL CARDIOLIPIN HYDROLASE"/>
    <property type="match status" value="1"/>
</dbReference>
<dbReference type="Pfam" id="PF13091">
    <property type="entry name" value="PLDc_2"/>
    <property type="match status" value="2"/>
</dbReference>
<keyword evidence="5" id="KW-0442">Lipid degradation</keyword>
<dbReference type="AlphaFoldDB" id="A0A9X3F0G9"/>
<evidence type="ECO:0000256" key="3">
    <source>
        <dbReference type="ARBA" id="ARBA00012027"/>
    </source>
</evidence>
<keyword evidence="9" id="KW-1185">Reference proteome</keyword>
<feature type="domain" description="PLD phosphodiesterase" evidence="7">
    <location>
        <begin position="359"/>
        <end position="386"/>
    </location>
</feature>
<keyword evidence="6" id="KW-0443">Lipid metabolism</keyword>
<evidence type="ECO:0000256" key="1">
    <source>
        <dbReference type="ARBA" id="ARBA00000798"/>
    </source>
</evidence>
<dbReference type="InterPro" id="IPR025202">
    <property type="entry name" value="PLD-like_dom"/>
</dbReference>
<organism evidence="8 9">
    <name type="scientific">Nannocystis pusilla</name>
    <dbReference type="NCBI Taxonomy" id="889268"/>
    <lineage>
        <taxon>Bacteria</taxon>
        <taxon>Pseudomonadati</taxon>
        <taxon>Myxococcota</taxon>
        <taxon>Polyangia</taxon>
        <taxon>Nannocystales</taxon>
        <taxon>Nannocystaceae</taxon>
        <taxon>Nannocystis</taxon>
    </lineage>
</organism>
<evidence type="ECO:0000313" key="9">
    <source>
        <dbReference type="Proteomes" id="UP001150924"/>
    </source>
</evidence>
<name>A0A9X3F0G9_9BACT</name>
<proteinExistence type="inferred from homology"/>
<evidence type="ECO:0000259" key="7">
    <source>
        <dbReference type="PROSITE" id="PS50035"/>
    </source>
</evidence>
<accession>A0A9X3F0G9</accession>
<dbReference type="GO" id="GO:0016042">
    <property type="term" value="P:lipid catabolic process"/>
    <property type="evidence" value="ECO:0007669"/>
    <property type="project" value="UniProtKB-KW"/>
</dbReference>
<comment type="similarity">
    <text evidence="2">Belongs to the phospholipase D family.</text>
</comment>
<dbReference type="InterPro" id="IPR051406">
    <property type="entry name" value="PLD_domain"/>
</dbReference>
<gene>
    <name evidence="8" type="ORF">OV079_49685</name>
</gene>
<reference evidence="8" key="1">
    <citation type="submission" date="2022-11" db="EMBL/GenBank/DDBJ databases">
        <title>Minimal conservation of predation-associated metabolite biosynthetic gene clusters underscores biosynthetic potential of Myxococcota including descriptions for ten novel species: Archangium lansinium sp. nov., Myxococcus landrumus sp. nov., Nannocystis bai.</title>
        <authorList>
            <person name="Ahearne A."/>
            <person name="Stevens C."/>
            <person name="Phillips K."/>
        </authorList>
    </citation>
    <scope>NUCLEOTIDE SEQUENCE</scope>
    <source>
        <strain evidence="8">Na p29</strain>
    </source>
</reference>